<name>A0A9N9NVW0_9GLOM</name>
<sequence>GSRLYTASLTGTDGVTNVDRDEEVIDINGDEEVMDVDEGKVVMDVDGGKGTIDVNRNGRKTWSSKSVSKPLSSSLAAS</sequence>
<feature type="non-terminal residue" evidence="2">
    <location>
        <position position="1"/>
    </location>
</feature>
<protein>
    <submittedName>
        <fullName evidence="2">16517_t:CDS:1</fullName>
    </submittedName>
</protein>
<evidence type="ECO:0000313" key="3">
    <source>
        <dbReference type="Proteomes" id="UP000789570"/>
    </source>
</evidence>
<dbReference type="AlphaFoldDB" id="A0A9N9NVW0"/>
<gene>
    <name evidence="2" type="ORF">FCALED_LOCUS17398</name>
</gene>
<feature type="compositionally biased region" description="Low complexity" evidence="1">
    <location>
        <begin position="63"/>
        <end position="78"/>
    </location>
</feature>
<evidence type="ECO:0000256" key="1">
    <source>
        <dbReference type="SAM" id="MobiDB-lite"/>
    </source>
</evidence>
<dbReference type="Proteomes" id="UP000789570">
    <property type="component" value="Unassembled WGS sequence"/>
</dbReference>
<feature type="non-terminal residue" evidence="2">
    <location>
        <position position="78"/>
    </location>
</feature>
<accession>A0A9N9NVW0</accession>
<dbReference type="EMBL" id="CAJVPQ010026444">
    <property type="protein sequence ID" value="CAG8768847.1"/>
    <property type="molecule type" value="Genomic_DNA"/>
</dbReference>
<comment type="caution">
    <text evidence="2">The sequence shown here is derived from an EMBL/GenBank/DDBJ whole genome shotgun (WGS) entry which is preliminary data.</text>
</comment>
<reference evidence="2" key="1">
    <citation type="submission" date="2021-06" db="EMBL/GenBank/DDBJ databases">
        <authorList>
            <person name="Kallberg Y."/>
            <person name="Tangrot J."/>
            <person name="Rosling A."/>
        </authorList>
    </citation>
    <scope>NUCLEOTIDE SEQUENCE</scope>
    <source>
        <strain evidence="2">UK204</strain>
    </source>
</reference>
<keyword evidence="3" id="KW-1185">Reference proteome</keyword>
<proteinExistence type="predicted"/>
<feature type="region of interest" description="Disordered" evidence="1">
    <location>
        <begin position="47"/>
        <end position="78"/>
    </location>
</feature>
<evidence type="ECO:0000313" key="2">
    <source>
        <dbReference type="EMBL" id="CAG8768847.1"/>
    </source>
</evidence>
<organism evidence="2 3">
    <name type="scientific">Funneliformis caledonium</name>
    <dbReference type="NCBI Taxonomy" id="1117310"/>
    <lineage>
        <taxon>Eukaryota</taxon>
        <taxon>Fungi</taxon>
        <taxon>Fungi incertae sedis</taxon>
        <taxon>Mucoromycota</taxon>
        <taxon>Glomeromycotina</taxon>
        <taxon>Glomeromycetes</taxon>
        <taxon>Glomerales</taxon>
        <taxon>Glomeraceae</taxon>
        <taxon>Funneliformis</taxon>
    </lineage>
</organism>